<reference evidence="6" key="1">
    <citation type="submission" date="2020-10" db="EMBL/GenBank/DDBJ databases">
        <authorList>
            <person name="Gilroy R."/>
        </authorList>
    </citation>
    <scope>NUCLEOTIDE SEQUENCE</scope>
    <source>
        <strain evidence="6">10669</strain>
    </source>
</reference>
<gene>
    <name evidence="6" type="primary">rpmI</name>
    <name evidence="6" type="ORF">IAC75_00680</name>
</gene>
<dbReference type="EMBL" id="DVOG01000018">
    <property type="protein sequence ID" value="HIV03653.1"/>
    <property type="molecule type" value="Genomic_DNA"/>
</dbReference>
<dbReference type="PRINTS" id="PR00064">
    <property type="entry name" value="RIBOSOMALL35"/>
</dbReference>
<reference evidence="6" key="2">
    <citation type="journal article" date="2021" name="PeerJ">
        <title>Extensive microbial diversity within the chicken gut microbiome revealed by metagenomics and culture.</title>
        <authorList>
            <person name="Gilroy R."/>
            <person name="Ravi A."/>
            <person name="Getino M."/>
            <person name="Pursley I."/>
            <person name="Horton D.L."/>
            <person name="Alikhan N.F."/>
            <person name="Baker D."/>
            <person name="Gharbi K."/>
            <person name="Hall N."/>
            <person name="Watson M."/>
            <person name="Adriaenssens E.M."/>
            <person name="Foster-Nyarko E."/>
            <person name="Jarju S."/>
            <person name="Secka A."/>
            <person name="Antonio M."/>
            <person name="Oren A."/>
            <person name="Chaudhuri R.R."/>
            <person name="La Ragione R."/>
            <person name="Hildebrand F."/>
            <person name="Pallen M.J."/>
        </authorList>
    </citation>
    <scope>NUCLEOTIDE SEQUENCE</scope>
    <source>
        <strain evidence="6">10669</strain>
    </source>
</reference>
<feature type="compositionally biased region" description="Basic residues" evidence="5">
    <location>
        <begin position="1"/>
        <end position="44"/>
    </location>
</feature>
<dbReference type="InterPro" id="IPR018265">
    <property type="entry name" value="Ribosomal_bL35_CS"/>
</dbReference>
<accession>A0A9D1T0C7</accession>
<dbReference type="PANTHER" id="PTHR33343">
    <property type="entry name" value="54S RIBOSOMAL PROTEIN BL35M"/>
    <property type="match status" value="1"/>
</dbReference>
<evidence type="ECO:0000256" key="3">
    <source>
        <dbReference type="ARBA" id="ARBA00023274"/>
    </source>
</evidence>
<protein>
    <recommendedName>
        <fullName evidence="4">50S ribosomal protein L35</fullName>
    </recommendedName>
</protein>
<comment type="caution">
    <text evidence="6">The sequence shown here is derived from an EMBL/GenBank/DDBJ whole genome shotgun (WGS) entry which is preliminary data.</text>
</comment>
<dbReference type="InterPro" id="IPR021137">
    <property type="entry name" value="Ribosomal_bL35-like"/>
</dbReference>
<dbReference type="InterPro" id="IPR001706">
    <property type="entry name" value="Ribosomal_bL35"/>
</dbReference>
<dbReference type="FunFam" id="4.10.410.60:FF:000001">
    <property type="entry name" value="50S ribosomal protein L35"/>
    <property type="match status" value="1"/>
</dbReference>
<dbReference type="NCBIfam" id="TIGR00001">
    <property type="entry name" value="rpmI_bact"/>
    <property type="match status" value="1"/>
</dbReference>
<evidence type="ECO:0000256" key="2">
    <source>
        <dbReference type="ARBA" id="ARBA00022980"/>
    </source>
</evidence>
<keyword evidence="3 4" id="KW-0687">Ribonucleoprotein</keyword>
<dbReference type="GO" id="GO:0006412">
    <property type="term" value="P:translation"/>
    <property type="evidence" value="ECO:0007669"/>
    <property type="project" value="InterPro"/>
</dbReference>
<evidence type="ECO:0000256" key="1">
    <source>
        <dbReference type="ARBA" id="ARBA00006598"/>
    </source>
</evidence>
<dbReference type="PROSITE" id="PS00936">
    <property type="entry name" value="RIBOSOMAL_L35"/>
    <property type="match status" value="1"/>
</dbReference>
<evidence type="ECO:0000256" key="5">
    <source>
        <dbReference type="SAM" id="MobiDB-lite"/>
    </source>
</evidence>
<evidence type="ECO:0000313" key="7">
    <source>
        <dbReference type="Proteomes" id="UP000886812"/>
    </source>
</evidence>
<dbReference type="PANTHER" id="PTHR33343:SF1">
    <property type="entry name" value="LARGE RIBOSOMAL SUBUNIT PROTEIN BL35M"/>
    <property type="match status" value="1"/>
</dbReference>
<feature type="region of interest" description="Disordered" evidence="5">
    <location>
        <begin position="1"/>
        <end position="63"/>
    </location>
</feature>
<evidence type="ECO:0000256" key="4">
    <source>
        <dbReference type="RuleBase" id="RU000568"/>
    </source>
</evidence>
<dbReference type="Gene3D" id="4.10.410.60">
    <property type="match status" value="1"/>
</dbReference>
<proteinExistence type="inferred from homology"/>
<dbReference type="SUPFAM" id="SSF143034">
    <property type="entry name" value="L35p-like"/>
    <property type="match status" value="1"/>
</dbReference>
<name>A0A9D1T0C7_9BACT</name>
<dbReference type="GO" id="GO:0003735">
    <property type="term" value="F:structural constituent of ribosome"/>
    <property type="evidence" value="ECO:0007669"/>
    <property type="project" value="InterPro"/>
</dbReference>
<dbReference type="AlphaFoldDB" id="A0A9D1T0C7"/>
<organism evidence="6 7">
    <name type="scientific">Candidatus Spyradosoma merdigallinarum</name>
    <dbReference type="NCBI Taxonomy" id="2840950"/>
    <lineage>
        <taxon>Bacteria</taxon>
        <taxon>Pseudomonadati</taxon>
        <taxon>Verrucomicrobiota</taxon>
        <taxon>Opitutia</taxon>
        <taxon>Opitutia incertae sedis</taxon>
        <taxon>Candidatus Spyradosoma</taxon>
    </lineage>
</organism>
<dbReference type="Proteomes" id="UP000886812">
    <property type="component" value="Unassembled WGS sequence"/>
</dbReference>
<evidence type="ECO:0000313" key="6">
    <source>
        <dbReference type="EMBL" id="HIV03653.1"/>
    </source>
</evidence>
<dbReference type="InterPro" id="IPR037229">
    <property type="entry name" value="Ribosomal_bL35_sf"/>
</dbReference>
<comment type="similarity">
    <text evidence="1 4">Belongs to the bacterial ribosomal protein bL35 family.</text>
</comment>
<sequence length="63" mass="7366">MQKTKKSIAKRFKKTGTGKLMRRSPNTRHLLRNKSNKARRRRGNDKRVDEGFEATFKSAMPFA</sequence>
<keyword evidence="2 4" id="KW-0689">Ribosomal protein</keyword>
<dbReference type="Pfam" id="PF01632">
    <property type="entry name" value="Ribosomal_L35p"/>
    <property type="match status" value="1"/>
</dbReference>
<dbReference type="GO" id="GO:0022625">
    <property type="term" value="C:cytosolic large ribosomal subunit"/>
    <property type="evidence" value="ECO:0007669"/>
    <property type="project" value="TreeGrafter"/>
</dbReference>